<feature type="transmembrane region" description="Helical" evidence="5">
    <location>
        <begin position="18"/>
        <end position="35"/>
    </location>
</feature>
<keyword evidence="2 5" id="KW-0812">Transmembrane</keyword>
<organism evidence="6 7">
    <name type="scientific">Paenibacillus phoenicis</name>
    <dbReference type="NCBI Taxonomy" id="554117"/>
    <lineage>
        <taxon>Bacteria</taxon>
        <taxon>Bacillati</taxon>
        <taxon>Bacillota</taxon>
        <taxon>Bacilli</taxon>
        <taxon>Bacillales</taxon>
        <taxon>Paenibacillaceae</taxon>
        <taxon>Paenibacillus</taxon>
    </lineage>
</organism>
<dbReference type="EMBL" id="JAYERP010000001">
    <property type="protein sequence ID" value="MEA3572403.1"/>
    <property type="molecule type" value="Genomic_DNA"/>
</dbReference>
<protein>
    <submittedName>
        <fullName evidence="6">Energy-coupling factor transporter transmembrane component T</fullName>
    </submittedName>
</protein>
<dbReference type="InterPro" id="IPR003339">
    <property type="entry name" value="ABC/ECF_trnsptr_transmembrane"/>
</dbReference>
<keyword evidence="4 5" id="KW-0472">Membrane</keyword>
<evidence type="ECO:0000313" key="6">
    <source>
        <dbReference type="EMBL" id="MEA3572403.1"/>
    </source>
</evidence>
<feature type="transmembrane region" description="Helical" evidence="5">
    <location>
        <begin position="67"/>
        <end position="87"/>
    </location>
</feature>
<accession>A0ABU5PR12</accession>
<feature type="transmembrane region" description="Helical" evidence="5">
    <location>
        <begin position="42"/>
        <end position="61"/>
    </location>
</feature>
<gene>
    <name evidence="6" type="ORF">U9M73_20965</name>
</gene>
<dbReference type="Proteomes" id="UP001292216">
    <property type="component" value="Unassembled WGS sequence"/>
</dbReference>
<comment type="caution">
    <text evidence="6">The sequence shown here is derived from an EMBL/GenBank/DDBJ whole genome shotgun (WGS) entry which is preliminary data.</text>
</comment>
<evidence type="ECO:0000256" key="3">
    <source>
        <dbReference type="ARBA" id="ARBA00022989"/>
    </source>
</evidence>
<evidence type="ECO:0000256" key="1">
    <source>
        <dbReference type="ARBA" id="ARBA00004141"/>
    </source>
</evidence>
<dbReference type="CDD" id="cd16914">
    <property type="entry name" value="EcfT"/>
    <property type="match status" value="1"/>
</dbReference>
<evidence type="ECO:0000256" key="2">
    <source>
        <dbReference type="ARBA" id="ARBA00022692"/>
    </source>
</evidence>
<feature type="transmembrane region" description="Helical" evidence="5">
    <location>
        <begin position="146"/>
        <end position="163"/>
    </location>
</feature>
<name>A0ABU5PR12_9BACL</name>
<keyword evidence="3 5" id="KW-1133">Transmembrane helix</keyword>
<comment type="subcellular location">
    <subcellularLocation>
        <location evidence="1">Membrane</location>
        <topology evidence="1">Multi-pass membrane protein</topology>
    </subcellularLocation>
</comment>
<dbReference type="PANTHER" id="PTHR33514:SF13">
    <property type="entry name" value="PROTEIN ABCI12, CHLOROPLASTIC"/>
    <property type="match status" value="1"/>
</dbReference>
<dbReference type="Pfam" id="PF02361">
    <property type="entry name" value="CbiQ"/>
    <property type="match status" value="1"/>
</dbReference>
<feature type="transmembrane region" description="Helical" evidence="5">
    <location>
        <begin position="232"/>
        <end position="252"/>
    </location>
</feature>
<reference evidence="6 7" key="1">
    <citation type="submission" date="2023-12" db="EMBL/GenBank/DDBJ databases">
        <title>Whole genome sequencing of Paenibacillus phoenicis isolated from the Phoenix Mars Lander spacecraft assembly facility.</title>
        <authorList>
            <person name="Garcia A."/>
            <person name="Venkateswaran K."/>
        </authorList>
    </citation>
    <scope>NUCLEOTIDE SEQUENCE [LARGE SCALE GENOMIC DNA]</scope>
    <source>
        <strain evidence="6 7">3PO2SA</strain>
    </source>
</reference>
<dbReference type="RefSeq" id="WP_260071540.1">
    <property type="nucleotide sequence ID" value="NZ_CBCSKM010000004.1"/>
</dbReference>
<sequence length="253" mass="27530">MMKSEKKYGGGMLHHLDPLSKLVALACIAALAMHWDELQRQVILLLVLVAGAKLGAGIGWARLLRRIAWILGFGLPLFVVTALAVQLREGSAGGGGFLPISATALEDAAAVTLRLVNLFLSSLAYIESTNPKDFVVMMSTRLKLPYRFVFGVSLAMTFLPLLAEEGRQAAAARKLRLGRKPRGVAERLAQWRGQLVTVFTGAIRRVEQTAGAMDVKGFGAYRERTFLRDVPLKAVGVWTMLASLVLTAGLWML</sequence>
<dbReference type="PANTHER" id="PTHR33514">
    <property type="entry name" value="PROTEIN ABCI12, CHLOROPLASTIC"/>
    <property type="match status" value="1"/>
</dbReference>
<keyword evidence="7" id="KW-1185">Reference proteome</keyword>
<evidence type="ECO:0000256" key="5">
    <source>
        <dbReference type="SAM" id="Phobius"/>
    </source>
</evidence>
<evidence type="ECO:0000256" key="4">
    <source>
        <dbReference type="ARBA" id="ARBA00023136"/>
    </source>
</evidence>
<evidence type="ECO:0000313" key="7">
    <source>
        <dbReference type="Proteomes" id="UP001292216"/>
    </source>
</evidence>
<proteinExistence type="predicted"/>